<reference evidence="2 3" key="1">
    <citation type="submission" date="2020-08" db="EMBL/GenBank/DDBJ databases">
        <title>Genomic Encyclopedia of Type Strains, Phase IV (KMG-IV): sequencing the most valuable type-strain genomes for metagenomic binning, comparative biology and taxonomic classification.</title>
        <authorList>
            <person name="Goeker M."/>
        </authorList>
    </citation>
    <scope>NUCLEOTIDE SEQUENCE [LARGE SCALE GENOMIC DNA]</scope>
    <source>
        <strain evidence="2 3">DSM 15743</strain>
    </source>
</reference>
<evidence type="ECO:0000313" key="2">
    <source>
        <dbReference type="EMBL" id="MBB4040404.1"/>
    </source>
</evidence>
<accession>A0A7W6IFK3</accession>
<evidence type="ECO:0000313" key="3">
    <source>
        <dbReference type="Proteomes" id="UP000519439"/>
    </source>
</evidence>
<feature type="region of interest" description="Disordered" evidence="1">
    <location>
        <begin position="1"/>
        <end position="26"/>
    </location>
</feature>
<name>A0A7W6IFK3_9HYPH</name>
<dbReference type="Proteomes" id="UP000519439">
    <property type="component" value="Unassembled WGS sequence"/>
</dbReference>
<sequence>MSTSLQNASSAAGRVSAPRAAGLPDRPMVAEPVEARFDPATRQTFVQGTAGSDLCFAFALPDEWRASPQGLTAALTRAEISVGLRSAEALRHVPRPDLVSRDAAVLQNDYEELLGRPAQSVSLTPGAGGARWSATWIDANLPSASHSMTVETLIMPLSPEWVLELSLSGVETPEDYNILIRNLWMRLKVQGAAACRE</sequence>
<gene>
    <name evidence="2" type="ORF">GGR34_002057</name>
</gene>
<organism evidence="2 3">
    <name type="scientific">Microvirga flocculans</name>
    <dbReference type="NCBI Taxonomy" id="217168"/>
    <lineage>
        <taxon>Bacteria</taxon>
        <taxon>Pseudomonadati</taxon>
        <taxon>Pseudomonadota</taxon>
        <taxon>Alphaproteobacteria</taxon>
        <taxon>Hyphomicrobiales</taxon>
        <taxon>Methylobacteriaceae</taxon>
        <taxon>Microvirga</taxon>
    </lineage>
</organism>
<evidence type="ECO:0000256" key="1">
    <source>
        <dbReference type="SAM" id="MobiDB-lite"/>
    </source>
</evidence>
<dbReference type="EMBL" id="JACIDC010000006">
    <property type="protein sequence ID" value="MBB4040404.1"/>
    <property type="molecule type" value="Genomic_DNA"/>
</dbReference>
<keyword evidence="3" id="KW-1185">Reference proteome</keyword>
<protein>
    <submittedName>
        <fullName evidence="2">Uncharacterized protein</fullName>
    </submittedName>
</protein>
<feature type="compositionally biased region" description="Polar residues" evidence="1">
    <location>
        <begin position="1"/>
        <end position="10"/>
    </location>
</feature>
<comment type="caution">
    <text evidence="2">The sequence shown here is derived from an EMBL/GenBank/DDBJ whole genome shotgun (WGS) entry which is preliminary data.</text>
</comment>
<dbReference type="RefSeq" id="WP_027315808.1">
    <property type="nucleotide sequence ID" value="NZ_JACIDC010000006.1"/>
</dbReference>
<proteinExistence type="predicted"/>
<dbReference type="AlphaFoldDB" id="A0A7W6IFK3"/>